<dbReference type="InterPro" id="IPR001810">
    <property type="entry name" value="F-box_dom"/>
</dbReference>
<dbReference type="PANTHER" id="PTHR33110">
    <property type="entry name" value="F-BOX/KELCH-REPEAT PROTEIN-RELATED"/>
    <property type="match status" value="1"/>
</dbReference>
<organism evidence="3 4">
    <name type="scientific">Lolium multiflorum</name>
    <name type="common">Italian ryegrass</name>
    <name type="synonym">Lolium perenne subsp. multiflorum</name>
    <dbReference type="NCBI Taxonomy" id="4521"/>
    <lineage>
        <taxon>Eukaryota</taxon>
        <taxon>Viridiplantae</taxon>
        <taxon>Streptophyta</taxon>
        <taxon>Embryophyta</taxon>
        <taxon>Tracheophyta</taxon>
        <taxon>Spermatophyta</taxon>
        <taxon>Magnoliopsida</taxon>
        <taxon>Liliopsida</taxon>
        <taxon>Poales</taxon>
        <taxon>Poaceae</taxon>
        <taxon>BOP clade</taxon>
        <taxon>Pooideae</taxon>
        <taxon>Poodae</taxon>
        <taxon>Poeae</taxon>
        <taxon>Poeae Chloroplast Group 2 (Poeae type)</taxon>
        <taxon>Loliodinae</taxon>
        <taxon>Loliinae</taxon>
        <taxon>Lolium</taxon>
    </lineage>
</organism>
<dbReference type="Gene3D" id="1.20.1280.50">
    <property type="match status" value="1"/>
</dbReference>
<evidence type="ECO:0000313" key="3">
    <source>
        <dbReference type="EMBL" id="KAK1604212.1"/>
    </source>
</evidence>
<dbReference type="SMART" id="SM00256">
    <property type="entry name" value="FBOX"/>
    <property type="match status" value="1"/>
</dbReference>
<feature type="domain" description="F-box" evidence="2">
    <location>
        <begin position="114"/>
        <end position="155"/>
    </location>
</feature>
<evidence type="ECO:0000256" key="1">
    <source>
        <dbReference type="SAM" id="MobiDB-lite"/>
    </source>
</evidence>
<keyword evidence="4" id="KW-1185">Reference proteome</keyword>
<name>A0AAD8QMM4_LOLMU</name>
<dbReference type="Proteomes" id="UP001231189">
    <property type="component" value="Unassembled WGS sequence"/>
</dbReference>
<accession>A0AAD8QMM4</accession>
<reference evidence="3" key="1">
    <citation type="submission" date="2023-07" db="EMBL/GenBank/DDBJ databases">
        <title>A chromosome-level genome assembly of Lolium multiflorum.</title>
        <authorList>
            <person name="Chen Y."/>
            <person name="Copetti D."/>
            <person name="Kolliker R."/>
            <person name="Studer B."/>
        </authorList>
    </citation>
    <scope>NUCLEOTIDE SEQUENCE</scope>
    <source>
        <strain evidence="3">02402/16</strain>
        <tissue evidence="3">Leaf</tissue>
    </source>
</reference>
<dbReference type="SUPFAM" id="SSF81383">
    <property type="entry name" value="F-box domain"/>
    <property type="match status" value="1"/>
</dbReference>
<feature type="region of interest" description="Disordered" evidence="1">
    <location>
        <begin position="76"/>
        <end position="97"/>
    </location>
</feature>
<dbReference type="InterPro" id="IPR005174">
    <property type="entry name" value="KIB1-4_b-propeller"/>
</dbReference>
<dbReference type="CDD" id="cd09917">
    <property type="entry name" value="F-box_SF"/>
    <property type="match status" value="1"/>
</dbReference>
<dbReference type="InterPro" id="IPR036047">
    <property type="entry name" value="F-box-like_dom_sf"/>
</dbReference>
<comment type="caution">
    <text evidence="3">The sequence shown here is derived from an EMBL/GenBank/DDBJ whole genome shotgun (WGS) entry which is preliminary data.</text>
</comment>
<proteinExistence type="predicted"/>
<dbReference type="Pfam" id="PF03478">
    <property type="entry name" value="Beta-prop_KIB1-4"/>
    <property type="match status" value="1"/>
</dbReference>
<sequence length="386" mass="42619">MTRLDSSIRRIGDDGVDEVADEVAGEVAGVMIGSADDRSCADRLPTNGANCRGCSSAMPSDRGLGLMESCKLTRDIGSQTSGESDLPSQRDLSSPNANHGRRFRLFRLRPWPDLPTELLGLVLQRLQSHADRVRLRAVCSRWRCSERLHVPLLPWLALPDGSFLSFPDAVVHRLRVPNDVSCRLSTGGALFLVHGDGSRSLMSFSSAVTTSPLPEPHDNYSASNIRKVVVSDHLVGVLSYSVSVSTRGGREASIACSTLTMEYWAPVPGIVYNATRDIALFKGKLYILTENDELHVLEAGDQHITAACCIRKIPKVGYVHVERWHDPYATDLYYTERDYLVVSGDRLLWVRRKINIPPILPWDNGIKERTCLFEVFEAADLSSGCG</sequence>
<dbReference type="EMBL" id="JAUUTY010000007">
    <property type="protein sequence ID" value="KAK1604212.1"/>
    <property type="molecule type" value="Genomic_DNA"/>
</dbReference>
<dbReference type="AlphaFoldDB" id="A0AAD8QMM4"/>
<evidence type="ECO:0000313" key="4">
    <source>
        <dbReference type="Proteomes" id="UP001231189"/>
    </source>
</evidence>
<protein>
    <recommendedName>
        <fullName evidence="2">F-box domain-containing protein</fullName>
    </recommendedName>
</protein>
<evidence type="ECO:0000259" key="2">
    <source>
        <dbReference type="SMART" id="SM00256"/>
    </source>
</evidence>
<gene>
    <name evidence="3" type="ORF">QYE76_027885</name>
</gene>
<dbReference type="Pfam" id="PF12937">
    <property type="entry name" value="F-box-like"/>
    <property type="match status" value="1"/>
</dbReference>
<dbReference type="PANTHER" id="PTHR33110:SF78">
    <property type="entry name" value="OS06G0148900 PROTEIN"/>
    <property type="match status" value="1"/>
</dbReference>